<feature type="transmembrane region" description="Helical" evidence="8">
    <location>
        <begin position="166"/>
        <end position="187"/>
    </location>
</feature>
<dbReference type="InterPro" id="IPR032805">
    <property type="entry name" value="Wax_synthase_dom"/>
</dbReference>
<evidence type="ECO:0000256" key="8">
    <source>
        <dbReference type="SAM" id="Phobius"/>
    </source>
</evidence>
<dbReference type="PANTHER" id="PTHR31595">
    <property type="entry name" value="LONG-CHAIN-ALCOHOL O-FATTY-ACYLTRANSFERASE 3-RELATED"/>
    <property type="match status" value="1"/>
</dbReference>
<dbReference type="PANTHER" id="PTHR31595:SF57">
    <property type="entry name" value="OS04G0481900 PROTEIN"/>
    <property type="match status" value="1"/>
</dbReference>
<keyword evidence="6 8" id="KW-1133">Transmembrane helix</keyword>
<keyword evidence="5 8" id="KW-0812">Transmembrane</keyword>
<feature type="domain" description="Wax synthase" evidence="9">
    <location>
        <begin position="253"/>
        <end position="329"/>
    </location>
</feature>
<comment type="pathway">
    <text evidence="2">Secondary metabolite biosynthesis.</text>
</comment>
<dbReference type="Proteomes" id="UP000603453">
    <property type="component" value="Unassembled WGS sequence"/>
</dbReference>
<feature type="transmembrane region" description="Helical" evidence="8">
    <location>
        <begin position="344"/>
        <end position="361"/>
    </location>
</feature>
<comment type="caution">
    <text evidence="10">The sequence shown here is derived from an EMBL/GenBank/DDBJ whole genome shotgun (WGS) entry which is preliminary data.</text>
</comment>
<evidence type="ECO:0000256" key="5">
    <source>
        <dbReference type="ARBA" id="ARBA00022692"/>
    </source>
</evidence>
<evidence type="ECO:0000256" key="1">
    <source>
        <dbReference type="ARBA" id="ARBA00004141"/>
    </source>
</evidence>
<evidence type="ECO:0000256" key="3">
    <source>
        <dbReference type="ARBA" id="ARBA00007282"/>
    </source>
</evidence>
<sequence length="419" mass="48457">MDVPPPMSTVAFVATIFAPSILFMIFSIPVKRRNIIQEAVLALLWFTELTIPLYYAGQFSYACLISTSVWAWASSMKMGVWVFSMTMDERRQRAFIFTMANWRSPSSKKTQIRPDQYIDTHLAQLVWTTVKRQVAFDTVDFIFNYCDSQRPVRVFSALMGKSTEPLSWSSVGISLLMCMLFCVYLQLQLQVTWDAFMVMYACIYKCLPTLERWQLGQDSQKLDTKNIAKTKAILRRVRGIRSLKGYLEETLEMPPLFDSPWSADSLRNFWGKRWHTIYNECFYRLGYRPIRWTSQMVYGKKPARWVLPLSVFVMSGLMHEYFLYAATGPTVYFGKPLPACGLQFAFFFIQVACISVGDILFNKGGFAGQAYAIFAMSMTSHLFVVPYILTGYMTMERFSFFRLAANLYQANPRLYASIF</sequence>
<evidence type="ECO:0000256" key="7">
    <source>
        <dbReference type="ARBA" id="ARBA00023136"/>
    </source>
</evidence>
<accession>A0A8H7V252</accession>
<proteinExistence type="inferred from homology"/>
<dbReference type="GO" id="GO:0008374">
    <property type="term" value="F:O-acyltransferase activity"/>
    <property type="evidence" value="ECO:0007669"/>
    <property type="project" value="InterPro"/>
</dbReference>
<gene>
    <name evidence="10" type="ORF">INT47_012329</name>
</gene>
<name>A0A8H7V252_9FUNG</name>
<keyword evidence="4" id="KW-0808">Transferase</keyword>
<keyword evidence="7 8" id="KW-0472">Membrane</keyword>
<comment type="similarity">
    <text evidence="3">Belongs to the wax synthase family.</text>
</comment>
<dbReference type="AlphaFoldDB" id="A0A8H7V252"/>
<evidence type="ECO:0000256" key="4">
    <source>
        <dbReference type="ARBA" id="ARBA00022679"/>
    </source>
</evidence>
<dbReference type="GO" id="GO:0006629">
    <property type="term" value="P:lipid metabolic process"/>
    <property type="evidence" value="ECO:0007669"/>
    <property type="project" value="InterPro"/>
</dbReference>
<feature type="transmembrane region" description="Helical" evidence="8">
    <location>
        <begin position="305"/>
        <end position="324"/>
    </location>
</feature>
<protein>
    <recommendedName>
        <fullName evidence="9">Wax synthase domain-containing protein</fullName>
    </recommendedName>
</protein>
<dbReference type="OrthoDB" id="1077582at2759"/>
<evidence type="ECO:0000313" key="11">
    <source>
        <dbReference type="Proteomes" id="UP000603453"/>
    </source>
</evidence>
<dbReference type="Pfam" id="PF13813">
    <property type="entry name" value="MBOAT_2"/>
    <property type="match status" value="1"/>
</dbReference>
<feature type="transmembrane region" description="Helical" evidence="8">
    <location>
        <begin position="6"/>
        <end position="27"/>
    </location>
</feature>
<keyword evidence="11" id="KW-1185">Reference proteome</keyword>
<evidence type="ECO:0000259" key="9">
    <source>
        <dbReference type="Pfam" id="PF13813"/>
    </source>
</evidence>
<evidence type="ECO:0000256" key="6">
    <source>
        <dbReference type="ARBA" id="ARBA00022989"/>
    </source>
</evidence>
<evidence type="ECO:0000256" key="2">
    <source>
        <dbReference type="ARBA" id="ARBA00005179"/>
    </source>
</evidence>
<evidence type="ECO:0000313" key="10">
    <source>
        <dbReference type="EMBL" id="KAG2200543.1"/>
    </source>
</evidence>
<reference evidence="10" key="1">
    <citation type="submission" date="2020-12" db="EMBL/GenBank/DDBJ databases">
        <title>Metabolic potential, ecology and presence of endohyphal bacteria is reflected in genomic diversity of Mucoromycotina.</title>
        <authorList>
            <person name="Muszewska A."/>
            <person name="Okrasinska A."/>
            <person name="Steczkiewicz K."/>
            <person name="Drgas O."/>
            <person name="Orlowska M."/>
            <person name="Perlinska-Lenart U."/>
            <person name="Aleksandrzak-Piekarczyk T."/>
            <person name="Szatraj K."/>
            <person name="Zielenkiewicz U."/>
            <person name="Pilsyk S."/>
            <person name="Malc E."/>
            <person name="Mieczkowski P."/>
            <person name="Kruszewska J.S."/>
            <person name="Biernat P."/>
            <person name="Pawlowska J."/>
        </authorList>
    </citation>
    <scope>NUCLEOTIDE SEQUENCE</scope>
    <source>
        <strain evidence="10">WA0000017839</strain>
    </source>
</reference>
<feature type="transmembrane region" description="Helical" evidence="8">
    <location>
        <begin position="370"/>
        <end position="389"/>
    </location>
</feature>
<dbReference type="EMBL" id="JAEPRD010000082">
    <property type="protein sequence ID" value="KAG2200543.1"/>
    <property type="molecule type" value="Genomic_DNA"/>
</dbReference>
<comment type="subcellular location">
    <subcellularLocation>
        <location evidence="1">Membrane</location>
        <topology evidence="1">Multi-pass membrane protein</topology>
    </subcellularLocation>
</comment>
<organism evidence="10 11">
    <name type="scientific">Mucor saturninus</name>
    <dbReference type="NCBI Taxonomy" id="64648"/>
    <lineage>
        <taxon>Eukaryota</taxon>
        <taxon>Fungi</taxon>
        <taxon>Fungi incertae sedis</taxon>
        <taxon>Mucoromycota</taxon>
        <taxon>Mucoromycotina</taxon>
        <taxon>Mucoromycetes</taxon>
        <taxon>Mucorales</taxon>
        <taxon>Mucorineae</taxon>
        <taxon>Mucoraceae</taxon>
        <taxon>Mucor</taxon>
    </lineage>
</organism>
<dbReference type="InterPro" id="IPR044851">
    <property type="entry name" value="Wax_synthase"/>
</dbReference>
<dbReference type="GO" id="GO:0016020">
    <property type="term" value="C:membrane"/>
    <property type="evidence" value="ECO:0007669"/>
    <property type="project" value="UniProtKB-SubCell"/>
</dbReference>